<reference evidence="1 2" key="1">
    <citation type="journal article" date="2024" name="G3 (Bethesda)">
        <title>Genome assembly of Hibiscus sabdariffa L. provides insights into metabolisms of medicinal natural products.</title>
        <authorList>
            <person name="Kim T."/>
        </authorList>
    </citation>
    <scope>NUCLEOTIDE SEQUENCE [LARGE SCALE GENOMIC DNA]</scope>
    <source>
        <strain evidence="1">TK-2024</strain>
        <tissue evidence="1">Old leaves</tissue>
    </source>
</reference>
<protein>
    <submittedName>
        <fullName evidence="1">Uncharacterized protein</fullName>
    </submittedName>
</protein>
<proteinExistence type="predicted"/>
<evidence type="ECO:0000313" key="1">
    <source>
        <dbReference type="EMBL" id="KAK8509101.1"/>
    </source>
</evidence>
<accession>A0ABR2BPL4</accession>
<evidence type="ECO:0000313" key="2">
    <source>
        <dbReference type="Proteomes" id="UP001472677"/>
    </source>
</evidence>
<organism evidence="1 2">
    <name type="scientific">Hibiscus sabdariffa</name>
    <name type="common">roselle</name>
    <dbReference type="NCBI Taxonomy" id="183260"/>
    <lineage>
        <taxon>Eukaryota</taxon>
        <taxon>Viridiplantae</taxon>
        <taxon>Streptophyta</taxon>
        <taxon>Embryophyta</taxon>
        <taxon>Tracheophyta</taxon>
        <taxon>Spermatophyta</taxon>
        <taxon>Magnoliopsida</taxon>
        <taxon>eudicotyledons</taxon>
        <taxon>Gunneridae</taxon>
        <taxon>Pentapetalae</taxon>
        <taxon>rosids</taxon>
        <taxon>malvids</taxon>
        <taxon>Malvales</taxon>
        <taxon>Malvaceae</taxon>
        <taxon>Malvoideae</taxon>
        <taxon>Hibiscus</taxon>
    </lineage>
</organism>
<name>A0ABR2BPL4_9ROSI</name>
<dbReference type="EMBL" id="JBBPBM010000093">
    <property type="protein sequence ID" value="KAK8509101.1"/>
    <property type="molecule type" value="Genomic_DNA"/>
</dbReference>
<gene>
    <name evidence="1" type="ORF">V6N12_018189</name>
</gene>
<sequence length="78" mass="8682">MESRESKSSSGKSVGSSYSGYEAKRSTISWIKRKEQTPVGEASNIRWISDASFSDLLRFVPLLSCKPNGFFGLPNFSR</sequence>
<dbReference type="Proteomes" id="UP001472677">
    <property type="component" value="Unassembled WGS sequence"/>
</dbReference>
<keyword evidence="2" id="KW-1185">Reference proteome</keyword>
<comment type="caution">
    <text evidence="1">The sequence shown here is derived from an EMBL/GenBank/DDBJ whole genome shotgun (WGS) entry which is preliminary data.</text>
</comment>